<name>A0A8X7BXE1_9ARAC</name>
<accession>A0A8X7BXE1</accession>
<dbReference type="AlphaFoldDB" id="A0A8X7BXE1"/>
<proteinExistence type="predicted"/>
<gene>
    <name evidence="1" type="ORF">TNIN_367921</name>
</gene>
<evidence type="ECO:0000313" key="1">
    <source>
        <dbReference type="EMBL" id="GFY46142.1"/>
    </source>
</evidence>
<dbReference type="Proteomes" id="UP000886998">
    <property type="component" value="Unassembled WGS sequence"/>
</dbReference>
<reference evidence="1" key="1">
    <citation type="submission" date="2020-08" db="EMBL/GenBank/DDBJ databases">
        <title>Multicomponent nature underlies the extraordinary mechanical properties of spider dragline silk.</title>
        <authorList>
            <person name="Kono N."/>
            <person name="Nakamura H."/>
            <person name="Mori M."/>
            <person name="Yoshida Y."/>
            <person name="Ohtoshi R."/>
            <person name="Malay A.D."/>
            <person name="Moran D.A.P."/>
            <person name="Tomita M."/>
            <person name="Numata K."/>
            <person name="Arakawa K."/>
        </authorList>
    </citation>
    <scope>NUCLEOTIDE SEQUENCE</scope>
</reference>
<sequence>MTTNYGTSSLNDEVHFYLNAMVIIHDCRILVLENPRAFHTSTLHSPGVGSLPILSMNHSSKKMTILALYASSTPRGKYPEESTFSFSRLNSFSLLTEPRDLKLVGHGYESLFGKVSPCGIIGAVTCQILLSLKEFSGKFYGSLKRDWDIF</sequence>
<dbReference type="EMBL" id="BMAV01005213">
    <property type="protein sequence ID" value="GFY46142.1"/>
    <property type="molecule type" value="Genomic_DNA"/>
</dbReference>
<protein>
    <submittedName>
        <fullName evidence="1">Uncharacterized protein</fullName>
    </submittedName>
</protein>
<evidence type="ECO:0000313" key="2">
    <source>
        <dbReference type="Proteomes" id="UP000886998"/>
    </source>
</evidence>
<keyword evidence="2" id="KW-1185">Reference proteome</keyword>
<organism evidence="1 2">
    <name type="scientific">Trichonephila inaurata madagascariensis</name>
    <dbReference type="NCBI Taxonomy" id="2747483"/>
    <lineage>
        <taxon>Eukaryota</taxon>
        <taxon>Metazoa</taxon>
        <taxon>Ecdysozoa</taxon>
        <taxon>Arthropoda</taxon>
        <taxon>Chelicerata</taxon>
        <taxon>Arachnida</taxon>
        <taxon>Araneae</taxon>
        <taxon>Araneomorphae</taxon>
        <taxon>Entelegynae</taxon>
        <taxon>Araneoidea</taxon>
        <taxon>Nephilidae</taxon>
        <taxon>Trichonephila</taxon>
        <taxon>Trichonephila inaurata</taxon>
    </lineage>
</organism>
<comment type="caution">
    <text evidence="1">The sequence shown here is derived from an EMBL/GenBank/DDBJ whole genome shotgun (WGS) entry which is preliminary data.</text>
</comment>